<feature type="binding site" evidence="6">
    <location>
        <begin position="61"/>
        <end position="65"/>
    </location>
    <ligand>
        <name>GTP</name>
        <dbReference type="ChEBI" id="CHEBI:37565"/>
    </ligand>
</feature>
<keyword evidence="4 6" id="KW-0694">RNA-binding</keyword>
<dbReference type="Proteomes" id="UP000473699">
    <property type="component" value="Unassembled WGS sequence"/>
</dbReference>
<keyword evidence="3 6" id="KW-0547">Nucleotide-binding</keyword>
<evidence type="ECO:0000259" key="10">
    <source>
        <dbReference type="PROSITE" id="PS51713"/>
    </source>
</evidence>
<sequence>MQTDFRAGVVAVIGRPNVGKSSLLNRILKYKLSIVSAKPQTTRDNILGLYNGASSQILFVDTPGIHAPLNKLGERLVERAVSGLEDANVILYVVTIDDRPEQRENARIAEVLREHSDVPVVMAVNKVDLPGSKNKILPVIDRFTKKIKLRDVVPVSAKDGTNTEVLVKTLESLLPVAAPLYPDDMITDRTERFIAQELIREKVIAFTDEEVPHSVAVEIEEFKSPDEYPERRDLFVRATVYVEREGQRAIILGRKGEKIKTIGTAARKALEEMTGHKTYLELWVKVDKGWRDSEKELKRLGYE</sequence>
<dbReference type="EMBL" id="VUNH01000001">
    <property type="protein sequence ID" value="MST54706.1"/>
    <property type="molecule type" value="Genomic_DNA"/>
</dbReference>
<feature type="domain" description="KH type-2" evidence="9">
    <location>
        <begin position="207"/>
        <end position="288"/>
    </location>
</feature>
<dbReference type="PANTHER" id="PTHR42698:SF1">
    <property type="entry name" value="GTPASE ERA, MITOCHONDRIAL"/>
    <property type="match status" value="1"/>
</dbReference>
<evidence type="ECO:0000256" key="4">
    <source>
        <dbReference type="ARBA" id="ARBA00022884"/>
    </source>
</evidence>
<dbReference type="InterPro" id="IPR006073">
    <property type="entry name" value="GTP-bd"/>
</dbReference>
<evidence type="ECO:0000313" key="12">
    <source>
        <dbReference type="Proteomes" id="UP000473699"/>
    </source>
</evidence>
<proteinExistence type="inferred from homology"/>
<organism evidence="11 12">
    <name type="scientific">Pyramidobacter porci</name>
    <dbReference type="NCBI Taxonomy" id="2605789"/>
    <lineage>
        <taxon>Bacteria</taxon>
        <taxon>Thermotogati</taxon>
        <taxon>Synergistota</taxon>
        <taxon>Synergistia</taxon>
        <taxon>Synergistales</taxon>
        <taxon>Dethiosulfovibrionaceae</taxon>
        <taxon>Pyramidobacter</taxon>
    </lineage>
</organism>
<reference evidence="11 12" key="1">
    <citation type="submission" date="2019-08" db="EMBL/GenBank/DDBJ databases">
        <title>In-depth cultivation of the pig gut microbiome towards novel bacterial diversity and tailored functional studies.</title>
        <authorList>
            <person name="Wylensek D."/>
            <person name="Hitch T.C.A."/>
            <person name="Clavel T."/>
        </authorList>
    </citation>
    <scope>NUCLEOTIDE SEQUENCE [LARGE SCALE GENOMIC DNA]</scope>
    <source>
        <strain evidence="11 12">SM-530-WT-4B</strain>
    </source>
</reference>
<dbReference type="AlphaFoldDB" id="A0A6L5Y8Y8"/>
<keyword evidence="6" id="KW-1003">Cell membrane</keyword>
<dbReference type="NCBIfam" id="TIGR00231">
    <property type="entry name" value="small_GTP"/>
    <property type="match status" value="1"/>
</dbReference>
<feature type="region of interest" description="G3" evidence="7">
    <location>
        <begin position="61"/>
        <end position="64"/>
    </location>
</feature>
<dbReference type="GO" id="GO:0005886">
    <property type="term" value="C:plasma membrane"/>
    <property type="evidence" value="ECO:0007669"/>
    <property type="project" value="UniProtKB-SubCell"/>
</dbReference>
<dbReference type="SMART" id="SM00382">
    <property type="entry name" value="AAA"/>
    <property type="match status" value="1"/>
</dbReference>
<dbReference type="GO" id="GO:0070181">
    <property type="term" value="F:small ribosomal subunit rRNA binding"/>
    <property type="evidence" value="ECO:0007669"/>
    <property type="project" value="UniProtKB-UniRule"/>
</dbReference>
<protein>
    <recommendedName>
        <fullName evidence="2 6">GTPase Era</fullName>
    </recommendedName>
</protein>
<dbReference type="CDD" id="cd22534">
    <property type="entry name" value="KH-II_Era"/>
    <property type="match status" value="1"/>
</dbReference>
<feature type="domain" description="Era-type G" evidence="10">
    <location>
        <begin position="6"/>
        <end position="176"/>
    </location>
</feature>
<dbReference type="InterPro" id="IPR030388">
    <property type="entry name" value="G_ERA_dom"/>
</dbReference>
<dbReference type="FunFam" id="3.30.300.20:FF:000003">
    <property type="entry name" value="GTPase Era"/>
    <property type="match status" value="1"/>
</dbReference>
<evidence type="ECO:0000256" key="1">
    <source>
        <dbReference type="ARBA" id="ARBA00007921"/>
    </source>
</evidence>
<dbReference type="SUPFAM" id="SSF54814">
    <property type="entry name" value="Prokaryotic type KH domain (KH-domain type II)"/>
    <property type="match status" value="1"/>
</dbReference>
<evidence type="ECO:0000313" key="11">
    <source>
        <dbReference type="EMBL" id="MST54706.1"/>
    </source>
</evidence>
<feature type="binding site" evidence="6">
    <location>
        <begin position="14"/>
        <end position="21"/>
    </location>
    <ligand>
        <name>GTP</name>
        <dbReference type="ChEBI" id="CHEBI:37565"/>
    </ligand>
</feature>
<evidence type="ECO:0000256" key="2">
    <source>
        <dbReference type="ARBA" id="ARBA00020484"/>
    </source>
</evidence>
<dbReference type="PRINTS" id="PR00449">
    <property type="entry name" value="RASTRNSFRMNG"/>
</dbReference>
<keyword evidence="6" id="KW-0690">Ribosome biogenesis</keyword>
<dbReference type="GO" id="GO:0005525">
    <property type="term" value="F:GTP binding"/>
    <property type="evidence" value="ECO:0007669"/>
    <property type="project" value="UniProtKB-UniRule"/>
</dbReference>
<dbReference type="InterPro" id="IPR005225">
    <property type="entry name" value="Small_GTP-bd"/>
</dbReference>
<keyword evidence="6" id="KW-0699">rRNA-binding</keyword>
<dbReference type="PANTHER" id="PTHR42698">
    <property type="entry name" value="GTPASE ERA"/>
    <property type="match status" value="1"/>
</dbReference>
<evidence type="ECO:0000256" key="3">
    <source>
        <dbReference type="ARBA" id="ARBA00022741"/>
    </source>
</evidence>
<dbReference type="GO" id="GO:0005829">
    <property type="term" value="C:cytosol"/>
    <property type="evidence" value="ECO:0007669"/>
    <property type="project" value="TreeGrafter"/>
</dbReference>
<dbReference type="InterPro" id="IPR015946">
    <property type="entry name" value="KH_dom-like_a/b"/>
</dbReference>
<keyword evidence="12" id="KW-1185">Reference proteome</keyword>
<dbReference type="InterPro" id="IPR009019">
    <property type="entry name" value="KH_sf_prok-type"/>
</dbReference>
<keyword evidence="6" id="KW-0472">Membrane</keyword>
<dbReference type="InterPro" id="IPR005662">
    <property type="entry name" value="GTPase_Era-like"/>
</dbReference>
<dbReference type="Gene3D" id="3.40.50.300">
    <property type="entry name" value="P-loop containing nucleotide triphosphate hydrolases"/>
    <property type="match status" value="1"/>
</dbReference>
<comment type="subcellular location">
    <subcellularLocation>
        <location evidence="6">Cytoplasm</location>
    </subcellularLocation>
    <subcellularLocation>
        <location evidence="6">Cell membrane</location>
        <topology evidence="6">Peripheral membrane protein</topology>
    </subcellularLocation>
</comment>
<evidence type="ECO:0000256" key="6">
    <source>
        <dbReference type="HAMAP-Rule" id="MF_00367"/>
    </source>
</evidence>
<feature type="binding site" evidence="6">
    <location>
        <begin position="125"/>
        <end position="128"/>
    </location>
    <ligand>
        <name>GTP</name>
        <dbReference type="ChEBI" id="CHEBI:37565"/>
    </ligand>
</feature>
<comment type="function">
    <text evidence="6">An essential GTPase that binds both GDP and GTP, with rapid nucleotide exchange. Plays a role in 16S rRNA processing and 30S ribosomal subunit biogenesis and possibly also in cell cycle regulation and energy metabolism.</text>
</comment>
<dbReference type="Gene3D" id="3.30.300.20">
    <property type="match status" value="1"/>
</dbReference>
<dbReference type="Pfam" id="PF01926">
    <property type="entry name" value="MMR_HSR1"/>
    <property type="match status" value="1"/>
</dbReference>
<dbReference type="PROSITE" id="PS51713">
    <property type="entry name" value="G_ERA"/>
    <property type="match status" value="1"/>
</dbReference>
<comment type="similarity">
    <text evidence="1 6 7 8">Belongs to the TRAFAC class TrmE-Era-EngA-EngB-Septin-like GTPase superfamily. Era GTPase family.</text>
</comment>
<name>A0A6L5Y8Y8_9BACT</name>
<dbReference type="InterPro" id="IPR027417">
    <property type="entry name" value="P-loop_NTPase"/>
</dbReference>
<comment type="caution">
    <text evidence="11">The sequence shown here is derived from an EMBL/GenBank/DDBJ whole genome shotgun (WGS) entry which is preliminary data.</text>
</comment>
<dbReference type="NCBIfam" id="TIGR00436">
    <property type="entry name" value="era"/>
    <property type="match status" value="1"/>
</dbReference>
<evidence type="ECO:0000259" key="9">
    <source>
        <dbReference type="PROSITE" id="PS50823"/>
    </source>
</evidence>
<dbReference type="SUPFAM" id="SSF52540">
    <property type="entry name" value="P-loop containing nucleoside triphosphate hydrolases"/>
    <property type="match status" value="1"/>
</dbReference>
<keyword evidence="5 6" id="KW-0342">GTP-binding</keyword>
<dbReference type="GO" id="GO:0043024">
    <property type="term" value="F:ribosomal small subunit binding"/>
    <property type="evidence" value="ECO:0007669"/>
    <property type="project" value="TreeGrafter"/>
</dbReference>
<evidence type="ECO:0000256" key="7">
    <source>
        <dbReference type="PROSITE-ProRule" id="PRU01050"/>
    </source>
</evidence>
<dbReference type="RefSeq" id="WP_326830842.1">
    <property type="nucleotide sequence ID" value="NZ_VUNH01000001.1"/>
</dbReference>
<evidence type="ECO:0000256" key="5">
    <source>
        <dbReference type="ARBA" id="ARBA00023134"/>
    </source>
</evidence>
<feature type="region of interest" description="G1" evidence="7">
    <location>
        <begin position="14"/>
        <end position="21"/>
    </location>
</feature>
<dbReference type="GO" id="GO:0003924">
    <property type="term" value="F:GTPase activity"/>
    <property type="evidence" value="ECO:0007669"/>
    <property type="project" value="UniProtKB-UniRule"/>
</dbReference>
<dbReference type="CDD" id="cd04163">
    <property type="entry name" value="Era"/>
    <property type="match status" value="1"/>
</dbReference>
<dbReference type="PROSITE" id="PS50823">
    <property type="entry name" value="KH_TYPE_2"/>
    <property type="match status" value="1"/>
</dbReference>
<gene>
    <name evidence="6" type="primary">era</name>
    <name evidence="11" type="ORF">FYJ74_01375</name>
</gene>
<dbReference type="HAMAP" id="MF_00367">
    <property type="entry name" value="GTPase_Era"/>
    <property type="match status" value="1"/>
</dbReference>
<dbReference type="InterPro" id="IPR003593">
    <property type="entry name" value="AAA+_ATPase"/>
</dbReference>
<keyword evidence="6" id="KW-0963">Cytoplasm</keyword>
<feature type="region of interest" description="G5" evidence="7">
    <location>
        <begin position="155"/>
        <end position="157"/>
    </location>
</feature>
<dbReference type="InterPro" id="IPR004044">
    <property type="entry name" value="KH_dom_type_2"/>
</dbReference>
<accession>A0A6L5Y8Y8</accession>
<dbReference type="GO" id="GO:0000028">
    <property type="term" value="P:ribosomal small subunit assembly"/>
    <property type="evidence" value="ECO:0007669"/>
    <property type="project" value="TreeGrafter"/>
</dbReference>
<dbReference type="NCBIfam" id="NF000908">
    <property type="entry name" value="PRK00089.1"/>
    <property type="match status" value="1"/>
</dbReference>
<feature type="region of interest" description="G2" evidence="7">
    <location>
        <begin position="40"/>
        <end position="44"/>
    </location>
</feature>
<comment type="subunit">
    <text evidence="6">Monomer.</text>
</comment>
<dbReference type="Pfam" id="PF07650">
    <property type="entry name" value="KH_2"/>
    <property type="match status" value="1"/>
</dbReference>
<evidence type="ECO:0000256" key="8">
    <source>
        <dbReference type="RuleBase" id="RU003761"/>
    </source>
</evidence>
<feature type="region of interest" description="G4" evidence="7">
    <location>
        <begin position="125"/>
        <end position="128"/>
    </location>
</feature>